<keyword evidence="3" id="KW-1185">Reference proteome</keyword>
<accession>A0A512AWF2</accession>
<evidence type="ECO:0000313" key="2">
    <source>
        <dbReference type="EMBL" id="GEO04043.1"/>
    </source>
</evidence>
<evidence type="ECO:0000256" key="1">
    <source>
        <dbReference type="SAM" id="Phobius"/>
    </source>
</evidence>
<feature type="transmembrane region" description="Helical" evidence="1">
    <location>
        <begin position="52"/>
        <end position="70"/>
    </location>
</feature>
<comment type="caution">
    <text evidence="2">The sequence shown here is derived from an EMBL/GenBank/DDBJ whole genome shotgun (WGS) entry which is preliminary data.</text>
</comment>
<evidence type="ECO:0008006" key="4">
    <source>
        <dbReference type="Google" id="ProtNLM"/>
    </source>
</evidence>
<dbReference type="AlphaFoldDB" id="A0A512AWF2"/>
<name>A0A512AWF2_9BACT</name>
<proteinExistence type="predicted"/>
<protein>
    <recommendedName>
        <fullName evidence="4">DUF4190 domain-containing protein</fullName>
    </recommendedName>
</protein>
<reference evidence="2 3" key="1">
    <citation type="submission" date="2019-07" db="EMBL/GenBank/DDBJ databases">
        <title>Whole genome shotgun sequence of Adhaeribacter aerolatus NBRC 106133.</title>
        <authorList>
            <person name="Hosoyama A."/>
            <person name="Uohara A."/>
            <person name="Ohji S."/>
            <person name="Ichikawa N."/>
        </authorList>
    </citation>
    <scope>NUCLEOTIDE SEQUENCE [LARGE SCALE GENOMIC DNA]</scope>
    <source>
        <strain evidence="2 3">NBRC 106133</strain>
    </source>
</reference>
<evidence type="ECO:0000313" key="3">
    <source>
        <dbReference type="Proteomes" id="UP000321532"/>
    </source>
</evidence>
<keyword evidence="1" id="KW-0812">Transmembrane</keyword>
<feature type="transmembrane region" description="Helical" evidence="1">
    <location>
        <begin position="109"/>
        <end position="132"/>
    </location>
</feature>
<sequence length="139" mass="14538">MPAELENSKILQIPPRPAGKLPQKISRKQNSLNKKLLAIADDAKPTHKLAKIGFLLSLGGILTSLISVLLSSAAPLLLGVILIIAGLITSIKGLAKIKQAPNEYGGKGFAITGILLSGLILLTSIAFILYVLSFAGAFV</sequence>
<gene>
    <name evidence="2" type="ORF">AAE02nite_17070</name>
</gene>
<feature type="transmembrane region" description="Helical" evidence="1">
    <location>
        <begin position="76"/>
        <end position="97"/>
    </location>
</feature>
<organism evidence="2 3">
    <name type="scientific">Adhaeribacter aerolatus</name>
    <dbReference type="NCBI Taxonomy" id="670289"/>
    <lineage>
        <taxon>Bacteria</taxon>
        <taxon>Pseudomonadati</taxon>
        <taxon>Bacteroidota</taxon>
        <taxon>Cytophagia</taxon>
        <taxon>Cytophagales</taxon>
        <taxon>Hymenobacteraceae</taxon>
        <taxon>Adhaeribacter</taxon>
    </lineage>
</organism>
<dbReference type="EMBL" id="BJYS01000009">
    <property type="protein sequence ID" value="GEO04043.1"/>
    <property type="molecule type" value="Genomic_DNA"/>
</dbReference>
<keyword evidence="1" id="KW-0472">Membrane</keyword>
<dbReference type="Proteomes" id="UP000321532">
    <property type="component" value="Unassembled WGS sequence"/>
</dbReference>
<keyword evidence="1" id="KW-1133">Transmembrane helix</keyword>